<keyword evidence="1" id="KW-0812">Transmembrane</keyword>
<protein>
    <submittedName>
        <fullName evidence="2">Uncharacterized protein</fullName>
    </submittedName>
</protein>
<feature type="transmembrane region" description="Helical" evidence="1">
    <location>
        <begin position="54"/>
        <end position="78"/>
    </location>
</feature>
<keyword evidence="1" id="KW-0472">Membrane</keyword>
<proteinExistence type="predicted"/>
<dbReference type="RefSeq" id="WP_132576103.1">
    <property type="nucleotide sequence ID" value="NZ_CBCSGL010000093.1"/>
</dbReference>
<keyword evidence="1" id="KW-1133">Transmembrane helix</keyword>
<evidence type="ECO:0000313" key="3">
    <source>
        <dbReference type="Proteomes" id="UP000295110"/>
    </source>
</evidence>
<keyword evidence="3" id="KW-1185">Reference proteome</keyword>
<name>A0A4R3UJH0_ROSSA</name>
<dbReference type="AlphaFoldDB" id="A0A4R3UJH0"/>
<comment type="caution">
    <text evidence="2">The sequence shown here is derived from an EMBL/GenBank/DDBJ whole genome shotgun (WGS) entry which is preliminary data.</text>
</comment>
<dbReference type="OrthoDB" id="8687267at2"/>
<gene>
    <name evidence="2" type="ORF">EV671_104115</name>
</gene>
<evidence type="ECO:0000256" key="1">
    <source>
        <dbReference type="SAM" id="Phobius"/>
    </source>
</evidence>
<dbReference type="EMBL" id="SMBU01000041">
    <property type="protein sequence ID" value="TCU88296.1"/>
    <property type="molecule type" value="Genomic_DNA"/>
</dbReference>
<reference evidence="2 3" key="1">
    <citation type="submission" date="2019-03" db="EMBL/GenBank/DDBJ databases">
        <title>Genomic Encyclopedia of Type Strains, Phase IV (KMG-IV): sequencing the most valuable type-strain genomes for metagenomic binning, comparative biology and taxonomic classification.</title>
        <authorList>
            <person name="Goeker M."/>
        </authorList>
    </citation>
    <scope>NUCLEOTIDE SEQUENCE [LARGE SCALE GENOMIC DNA]</scope>
    <source>
        <strain evidence="2 3">DSM 654</strain>
    </source>
</reference>
<accession>A0A4R3UJH0</accession>
<sequence>MARPSWFTPQLRRRAAWAVAASLGLPWLAGDFAKGFYTPGLAPAPEHSRMLIDFIVIGTMLFALTMVVTWLIGCWVMAVMKGPRIDGDAFPGAMGEPPK</sequence>
<evidence type="ECO:0000313" key="2">
    <source>
        <dbReference type="EMBL" id="TCU88296.1"/>
    </source>
</evidence>
<dbReference type="Proteomes" id="UP000295110">
    <property type="component" value="Unassembled WGS sequence"/>
</dbReference>
<organism evidence="2 3">
    <name type="scientific">Roseateles saccharophilus</name>
    <name type="common">Pseudomonas saccharophila</name>
    <dbReference type="NCBI Taxonomy" id="304"/>
    <lineage>
        <taxon>Bacteria</taxon>
        <taxon>Pseudomonadati</taxon>
        <taxon>Pseudomonadota</taxon>
        <taxon>Betaproteobacteria</taxon>
        <taxon>Burkholderiales</taxon>
        <taxon>Sphaerotilaceae</taxon>
        <taxon>Roseateles</taxon>
    </lineage>
</organism>